<dbReference type="InterPro" id="IPR024729">
    <property type="entry name" value="USP7_ICP0-binding_dom"/>
</dbReference>
<keyword evidence="8" id="KW-0812">Transmembrane</keyword>
<keyword evidence="6 11" id="KW-0378">Hydrolase</keyword>
<dbReference type="GO" id="GO:0031647">
    <property type="term" value="P:regulation of protein stability"/>
    <property type="evidence" value="ECO:0007669"/>
    <property type="project" value="TreeGrafter"/>
</dbReference>
<dbReference type="AlphaFoldDB" id="A0A8A1LVL8"/>
<evidence type="ECO:0000256" key="4">
    <source>
        <dbReference type="ARBA" id="ARBA00022670"/>
    </source>
</evidence>
<dbReference type="InterPro" id="IPR008974">
    <property type="entry name" value="TRAF-like"/>
</dbReference>
<dbReference type="InterPro" id="IPR028889">
    <property type="entry name" value="USP"/>
</dbReference>
<dbReference type="VEuPathDB" id="FungiDB:I7I51_07651"/>
<dbReference type="SMART" id="SM00061">
    <property type="entry name" value="MATH"/>
    <property type="match status" value="1"/>
</dbReference>
<evidence type="ECO:0000256" key="5">
    <source>
        <dbReference type="ARBA" id="ARBA00022786"/>
    </source>
</evidence>
<keyword evidence="8" id="KW-1133">Transmembrane helix</keyword>
<dbReference type="InterPro" id="IPR001394">
    <property type="entry name" value="Peptidase_C19_UCH"/>
</dbReference>
<dbReference type="GO" id="GO:0005634">
    <property type="term" value="C:nucleus"/>
    <property type="evidence" value="ECO:0007669"/>
    <property type="project" value="TreeGrafter"/>
</dbReference>
<dbReference type="InterPro" id="IPR018200">
    <property type="entry name" value="USP_CS"/>
</dbReference>
<dbReference type="Proteomes" id="UP000663671">
    <property type="component" value="Chromosome 2"/>
</dbReference>
<dbReference type="PROSITE" id="PS50235">
    <property type="entry name" value="USP_3"/>
    <property type="match status" value="1"/>
</dbReference>
<dbReference type="FunFam" id="2.60.210.10:FF:000011">
    <property type="entry name" value="Ubiquitin carboxyl-terminal hydrolase 7"/>
    <property type="match status" value="1"/>
</dbReference>
<feature type="transmembrane region" description="Helical" evidence="8">
    <location>
        <begin position="70"/>
        <end position="95"/>
    </location>
</feature>
<dbReference type="InterPro" id="IPR029346">
    <property type="entry name" value="USP_C"/>
</dbReference>
<dbReference type="Gene3D" id="3.90.70.10">
    <property type="entry name" value="Cysteine proteinases"/>
    <property type="match status" value="1"/>
</dbReference>
<dbReference type="Pfam" id="PF22486">
    <property type="entry name" value="MATH_2"/>
    <property type="match status" value="1"/>
</dbReference>
<evidence type="ECO:0000259" key="9">
    <source>
        <dbReference type="PROSITE" id="PS50144"/>
    </source>
</evidence>
<keyword evidence="7" id="KW-0788">Thiol protease</keyword>
<dbReference type="EC" id="3.4.19.12" evidence="3"/>
<dbReference type="SUPFAM" id="SSF49599">
    <property type="entry name" value="TRAF domain-like"/>
    <property type="match status" value="1"/>
</dbReference>
<reference evidence="11" key="1">
    <citation type="submission" date="2021-01" db="EMBL/GenBank/DDBJ databases">
        <title>Chromosome-level genome assembly of a human fungal pathogen reveals clustering of transcriptionally co-regulated genes.</title>
        <authorList>
            <person name="Voorhies M."/>
            <person name="Cohen S."/>
            <person name="Shea T.P."/>
            <person name="Petrus S."/>
            <person name="Munoz J.F."/>
            <person name="Poplawski S."/>
            <person name="Goldman W.E."/>
            <person name="Michael T."/>
            <person name="Cuomo C.A."/>
            <person name="Sil A."/>
            <person name="Beyhan S."/>
        </authorList>
    </citation>
    <scope>NUCLEOTIDE SEQUENCE</scope>
    <source>
        <strain evidence="11">WU24</strain>
    </source>
</reference>
<dbReference type="GO" id="GO:0005829">
    <property type="term" value="C:cytosol"/>
    <property type="evidence" value="ECO:0007669"/>
    <property type="project" value="TreeGrafter"/>
</dbReference>
<keyword evidence="4" id="KW-0645">Protease</keyword>
<dbReference type="Gene3D" id="3.10.20.90">
    <property type="entry name" value="Phosphatidylinositol 3-kinase Catalytic Subunit, Chain A, domain 1"/>
    <property type="match status" value="2"/>
</dbReference>
<sequence>MADRDGNAADMPSLMGNLQLTDNDMVVDDYDQYGNDRSDVVVVSPPGSSSEPEPEPLATDCMSLTPFHRLFLYLSVSALAIRVIGIPVSVLWFLIDCDAPPDIALTSGPPPPIIHRPPPAAGYALSTIIEYMMWCVEAMMAKVLPENPDLETEAQTYHTWNIENWTKLRRKEHGPVFECGGAPWRVLFFPFGNGVEHASFYLEHGFEKSPPDGWYACVQFALVLWNKNDPSLYITHVAHHRFNADEADWGFTRFCELRKLFQQSINDKGTPLVENEAANVTAYVRVVKDPTGVLWHSFQNLYFLQTRSERSNSAWTLQRLFYHLQTSDLPVSTAELTSSFGWESRHTFEQQDVQELSRLLMDKLEGQMKGTPAEKALPSLFVGKTKTYISCIHVDYESSRIEDFWDIQLNVRGNRTLDDSFKDYIQVETLEGENKYDAGEPYKLQDAKKGVIFESFPPVLHLHLKRFEYDINRDAMMKINDRLEFPEEFDAAPYLSEDADKSEPWIYQLHGVLVHSGDFNAGHYYAYLRPTKDSLFYRFDDDKVIRATMKETLEENFGGEYPNLANGTAGVRQPYMRGFSTKRSMNAYMLVYIRKSRVDDVLVSLKKDDIPAHLEKRLNEERAELARKKKEREEQHLYMNVGLLTDESFKSHHGFDLTSLDLEPDDPAAAKIHRVLRAKKVGEFAAEIAEEKGLTPDQVRLWVMVNRQNKTTRPDQPLKDLEMSVEEAFTRFGTKGNQFRLFVEVGEIGTDGKVTWPETSGNNATSLVFLKHFDVLQQTLTGVGHAFVRKHSKVSELAGPILEIMNWPAGTPFILYEEIKHSMIEPMKSKQTFQQSEIQDGDIICFQRQVNDSELPPTVLYTDARQYYDYLLNRISVKFAPLKPDDSETFDLTLSRKMTYEQWTTKVGEHLNVDPTHIRFAPVLQNSGKPKPFIKRNATQNLQQILTSQYSAYGYAAHRPDALYYEILETSLSEYETKKIIKVIWLPDGISKEDLLLQQPFDVLVSKSGNIGDLLLSFRKRANLDEETSKNLRCYEVYGGKVYKEIPENYSILSLSDYVTLYIERIPQEELDMQEGEFKIDCFNFDKEPNKPHGVPFRFVVKPGEIFKETKERLSKRTGIRGKQFEKIKFAMALRQGFCTPRYIEDDDVLADLATEPQDVLGLDHAPAHWNLNNAATYRCAGLAGPWAHLRLRDRTHIFA</sequence>
<dbReference type="OrthoDB" id="289038at2759"/>
<dbReference type="InterPro" id="IPR038765">
    <property type="entry name" value="Papain-like_cys_pep_sf"/>
</dbReference>
<dbReference type="SUPFAM" id="SSF54001">
    <property type="entry name" value="Cysteine proteinases"/>
    <property type="match status" value="1"/>
</dbReference>
<comment type="similarity">
    <text evidence="2">Belongs to the peptidase C19 family.</text>
</comment>
<dbReference type="GO" id="GO:0004843">
    <property type="term" value="F:cysteine-type deubiquitinase activity"/>
    <property type="evidence" value="ECO:0007669"/>
    <property type="project" value="UniProtKB-EC"/>
</dbReference>
<evidence type="ECO:0000313" key="12">
    <source>
        <dbReference type="Proteomes" id="UP000663671"/>
    </source>
</evidence>
<dbReference type="InterPro" id="IPR002083">
    <property type="entry name" value="MATH/TRAF_dom"/>
</dbReference>
<keyword evidence="5" id="KW-0833">Ubl conjugation pathway</keyword>
<evidence type="ECO:0000259" key="10">
    <source>
        <dbReference type="PROSITE" id="PS50235"/>
    </source>
</evidence>
<dbReference type="Pfam" id="PF12436">
    <property type="entry name" value="USP7_ICP0_bdg"/>
    <property type="match status" value="1"/>
</dbReference>
<evidence type="ECO:0000313" key="11">
    <source>
        <dbReference type="EMBL" id="QSS58228.1"/>
    </source>
</evidence>
<gene>
    <name evidence="11" type="primary">UBP15</name>
    <name evidence="11" type="ORF">I7I51_07651</name>
</gene>
<dbReference type="Gene3D" id="2.60.210.10">
    <property type="entry name" value="Apoptosis, Tumor Necrosis Factor Receptor Associated Protein 2, Chain A"/>
    <property type="match status" value="1"/>
</dbReference>
<comment type="catalytic activity">
    <reaction evidence="1">
        <text>Thiol-dependent hydrolysis of ester, thioester, amide, peptide and isopeptide bonds formed by the C-terminal Gly of ubiquitin (a 76-residue protein attached to proteins as an intracellular targeting signal).</text>
        <dbReference type="EC" id="3.4.19.12"/>
    </reaction>
</comment>
<proteinExistence type="inferred from homology"/>
<dbReference type="Pfam" id="PF14533">
    <property type="entry name" value="USP7_C2"/>
    <property type="match status" value="1"/>
</dbReference>
<dbReference type="EMBL" id="CP069109">
    <property type="protein sequence ID" value="QSS58228.1"/>
    <property type="molecule type" value="Genomic_DNA"/>
</dbReference>
<organism evidence="11 12">
    <name type="scientific">Ajellomyces capsulatus</name>
    <name type="common">Darling's disease fungus</name>
    <name type="synonym">Histoplasma capsulatum</name>
    <dbReference type="NCBI Taxonomy" id="5037"/>
    <lineage>
        <taxon>Eukaryota</taxon>
        <taxon>Fungi</taxon>
        <taxon>Dikarya</taxon>
        <taxon>Ascomycota</taxon>
        <taxon>Pezizomycotina</taxon>
        <taxon>Eurotiomycetes</taxon>
        <taxon>Eurotiomycetidae</taxon>
        <taxon>Onygenales</taxon>
        <taxon>Ajellomycetaceae</taxon>
        <taxon>Histoplasma</taxon>
    </lineage>
</organism>
<name>A0A8A1LVL8_AJECA</name>
<evidence type="ECO:0000256" key="7">
    <source>
        <dbReference type="ARBA" id="ARBA00022807"/>
    </source>
</evidence>
<feature type="domain" description="USP" evidence="10">
    <location>
        <begin position="263"/>
        <end position="595"/>
    </location>
</feature>
<dbReference type="PANTHER" id="PTHR24006:SF644">
    <property type="entry name" value="UBIQUITIN CARBOXYL-TERMINAL HYDROLASE 7"/>
    <property type="match status" value="1"/>
</dbReference>
<dbReference type="PANTHER" id="PTHR24006">
    <property type="entry name" value="UBIQUITIN CARBOXYL-TERMINAL HYDROLASE"/>
    <property type="match status" value="1"/>
</dbReference>
<protein>
    <recommendedName>
        <fullName evidence="3">ubiquitinyl hydrolase 1</fullName>
        <ecNumber evidence="3">3.4.19.12</ecNumber>
    </recommendedName>
</protein>
<dbReference type="GO" id="GO:0006508">
    <property type="term" value="P:proteolysis"/>
    <property type="evidence" value="ECO:0007669"/>
    <property type="project" value="UniProtKB-KW"/>
</dbReference>
<dbReference type="PROSITE" id="PS50144">
    <property type="entry name" value="MATH"/>
    <property type="match status" value="1"/>
</dbReference>
<keyword evidence="8" id="KW-0472">Membrane</keyword>
<evidence type="ECO:0000256" key="8">
    <source>
        <dbReference type="SAM" id="Phobius"/>
    </source>
</evidence>
<feature type="domain" description="MATH" evidence="9">
    <location>
        <begin position="155"/>
        <end position="284"/>
    </location>
</feature>
<evidence type="ECO:0000256" key="6">
    <source>
        <dbReference type="ARBA" id="ARBA00022801"/>
    </source>
</evidence>
<dbReference type="GO" id="GO:0016579">
    <property type="term" value="P:protein deubiquitination"/>
    <property type="evidence" value="ECO:0007669"/>
    <property type="project" value="InterPro"/>
</dbReference>
<evidence type="ECO:0000256" key="3">
    <source>
        <dbReference type="ARBA" id="ARBA00012759"/>
    </source>
</evidence>
<dbReference type="Pfam" id="PF00443">
    <property type="entry name" value="UCH"/>
    <property type="match status" value="1"/>
</dbReference>
<accession>A0A8A1LVL8</accession>
<evidence type="ECO:0000256" key="1">
    <source>
        <dbReference type="ARBA" id="ARBA00000707"/>
    </source>
</evidence>
<evidence type="ECO:0000256" key="2">
    <source>
        <dbReference type="ARBA" id="ARBA00009085"/>
    </source>
</evidence>
<dbReference type="InterPro" id="IPR050164">
    <property type="entry name" value="Peptidase_C19"/>
</dbReference>
<dbReference type="PROSITE" id="PS00973">
    <property type="entry name" value="USP_2"/>
    <property type="match status" value="1"/>
</dbReference>